<dbReference type="RefSeq" id="WP_269484236.1">
    <property type="nucleotide sequence ID" value="NZ_JAPXGJ010000001.1"/>
</dbReference>
<dbReference type="Proteomes" id="UP001075225">
    <property type="component" value="Unassembled WGS sequence"/>
</dbReference>
<proteinExistence type="predicted"/>
<protein>
    <submittedName>
        <fullName evidence="1">Uncharacterized protein</fullName>
    </submittedName>
</protein>
<name>A0A9Q4KK51_9BACT</name>
<gene>
    <name evidence="1" type="ORF">O6B32_01220</name>
</gene>
<dbReference type="EMBL" id="JAPXGO010000001">
    <property type="protein sequence ID" value="MCZ6159111.1"/>
    <property type="molecule type" value="Genomic_DNA"/>
</dbReference>
<comment type="caution">
    <text evidence="1">The sequence shown here is derived from an EMBL/GenBank/DDBJ whole genome shotgun (WGS) entry which is preliminary data.</text>
</comment>
<evidence type="ECO:0000313" key="2">
    <source>
        <dbReference type="Proteomes" id="UP001075225"/>
    </source>
</evidence>
<accession>A0A9Q4KK51</accession>
<evidence type="ECO:0000313" key="1">
    <source>
        <dbReference type="EMBL" id="MCZ6159111.1"/>
    </source>
</evidence>
<dbReference type="AlphaFoldDB" id="A0A9Q4KK51"/>
<organism evidence="1 2">
    <name type="scientific">Campylobacter ureolyticus</name>
    <dbReference type="NCBI Taxonomy" id="827"/>
    <lineage>
        <taxon>Bacteria</taxon>
        <taxon>Pseudomonadati</taxon>
        <taxon>Campylobacterota</taxon>
        <taxon>Epsilonproteobacteria</taxon>
        <taxon>Campylobacterales</taxon>
        <taxon>Campylobacteraceae</taxon>
        <taxon>Campylobacter</taxon>
    </lineage>
</organism>
<sequence>METQKYDISKSFKLSSENIANIVFLQNEKGFKSDSEVVRFALNLATALVKQNLETKAVSSILENIANNKNK</sequence>
<reference evidence="1" key="1">
    <citation type="submission" date="2022-12" db="EMBL/GenBank/DDBJ databases">
        <title>Species Delineation and Comparative Genomics within the Campylobacter ureolyticus Complex.</title>
        <authorList>
            <person name="Maki J."/>
            <person name="Howard M."/>
            <person name="Connelly S."/>
            <person name="Hardy D.J."/>
            <person name="Cameron A."/>
        </authorList>
    </citation>
    <scope>NUCLEOTIDE SEQUENCE</scope>
    <source>
        <strain evidence="1">URMC_787</strain>
    </source>
</reference>